<evidence type="ECO:0000256" key="1">
    <source>
        <dbReference type="SAM" id="MobiDB-lite"/>
    </source>
</evidence>
<keyword evidence="4" id="KW-1185">Reference proteome</keyword>
<dbReference type="OrthoDB" id="29946at2759"/>
<reference evidence="4" key="1">
    <citation type="submission" date="2007-12" db="EMBL/GenBank/DDBJ databases">
        <title>Annotation of Entamoeba dispar SAW760.</title>
        <authorList>
            <person name="Lorenzi H."/>
            <person name="Inman J."/>
            <person name="Schobel S."/>
            <person name="Amedeo P."/>
            <person name="Caler E."/>
        </authorList>
    </citation>
    <scope>NUCLEOTIDE SEQUENCE [LARGE SCALE GENOMIC DNA]</scope>
    <source>
        <strain evidence="4">ATCC PRA-260 / SAW760</strain>
    </source>
</reference>
<name>B0EDW9_ENTDS</name>
<protein>
    <submittedName>
        <fullName evidence="3">Uncharacterized protein</fullName>
    </submittedName>
</protein>
<organism evidence="4">
    <name type="scientific">Entamoeba dispar (strain ATCC PRA-260 / SAW760)</name>
    <dbReference type="NCBI Taxonomy" id="370354"/>
    <lineage>
        <taxon>Eukaryota</taxon>
        <taxon>Amoebozoa</taxon>
        <taxon>Evosea</taxon>
        <taxon>Archamoebae</taxon>
        <taxon>Mastigamoebida</taxon>
        <taxon>Entamoebidae</taxon>
        <taxon>Entamoeba</taxon>
    </lineage>
</organism>
<keyword evidence="2" id="KW-0812">Transmembrane</keyword>
<dbReference type="RefSeq" id="XP_001736478.1">
    <property type="nucleotide sequence ID" value="XM_001736426.1"/>
</dbReference>
<feature type="transmembrane region" description="Helical" evidence="2">
    <location>
        <begin position="229"/>
        <end position="249"/>
    </location>
</feature>
<dbReference type="KEGG" id="edi:EDI_141160"/>
<dbReference type="eggNOG" id="ENOG502RFCU">
    <property type="taxonomic scope" value="Eukaryota"/>
</dbReference>
<keyword evidence="2" id="KW-1133">Transmembrane helix</keyword>
<evidence type="ECO:0000313" key="3">
    <source>
        <dbReference type="EMBL" id="EDR27281.1"/>
    </source>
</evidence>
<evidence type="ECO:0000256" key="2">
    <source>
        <dbReference type="SAM" id="Phobius"/>
    </source>
</evidence>
<dbReference type="EMBL" id="DS548872">
    <property type="protein sequence ID" value="EDR27281.1"/>
    <property type="molecule type" value="Genomic_DNA"/>
</dbReference>
<dbReference type="Proteomes" id="UP000008076">
    <property type="component" value="Unassembled WGS sequence"/>
</dbReference>
<feature type="region of interest" description="Disordered" evidence="1">
    <location>
        <begin position="165"/>
        <end position="188"/>
    </location>
</feature>
<dbReference type="GeneID" id="5881476"/>
<proteinExistence type="predicted"/>
<dbReference type="VEuPathDB" id="AmoebaDB:EDI_141160"/>
<accession>B0EDW9</accession>
<gene>
    <name evidence="3" type="ORF">EDI_141160</name>
</gene>
<sequence>MSTQRPDNTIITCRPVPLSTRPNLFMQNSYGYSPIGAFSMPAPKQVYSPLLVVTPMDTPMVEEDSEENARYDNPAFLDQDVFVFDEQMQQQNQQKIQRSTTDNINSSTNQLKQTSTTLSFLGNNDQQQFSPIRHSKLSSDQITCEQPITLNDFGITCSLKDEIRDDSEELEEENSSQDFEESDEIGDEESQVIQEVLERVEQLKKIGDERNKLLHHMIESQKWSLKTSIFLFLFVELKFIVIFIFDYCFNEENKN</sequence>
<dbReference type="AlphaFoldDB" id="B0EDW9"/>
<keyword evidence="2" id="KW-0472">Membrane</keyword>
<evidence type="ECO:0000313" key="4">
    <source>
        <dbReference type="Proteomes" id="UP000008076"/>
    </source>
</evidence>